<dbReference type="Proteomes" id="UP000217528">
    <property type="component" value="Unassembled WGS sequence"/>
</dbReference>
<keyword evidence="2" id="KW-0540">Nuclease</keyword>
<sequence>MNDGLISIQKIWLKEIWEITGTSKKYPLKLQVKQNKIYNIRPNSNFKYDKECVFKNETDFLKALLKTIKLEKGEKVAQKWKEEFYNNYEKYYHKNIIF</sequence>
<dbReference type="GO" id="GO:0009036">
    <property type="term" value="F:type II site-specific deoxyribonuclease activity"/>
    <property type="evidence" value="ECO:0007669"/>
    <property type="project" value="InterPro"/>
</dbReference>
<organism evidence="1 3">
    <name type="scientific">Methanosphaera cuniculi</name>
    <dbReference type="NCBI Taxonomy" id="1077256"/>
    <lineage>
        <taxon>Archaea</taxon>
        <taxon>Methanobacteriati</taxon>
        <taxon>Methanobacteriota</taxon>
        <taxon>Methanomada group</taxon>
        <taxon>Methanobacteria</taxon>
        <taxon>Methanobacteriales</taxon>
        <taxon>Methanobacteriaceae</taxon>
        <taxon>Methanosphaera</taxon>
    </lineage>
</organism>
<dbReference type="Proteomes" id="UP000246004">
    <property type="component" value="Unassembled WGS sequence"/>
</dbReference>
<name>A0A2A2HG42_9EURY</name>
<evidence type="ECO:0000313" key="2">
    <source>
        <dbReference type="EMBL" id="PWL08287.1"/>
    </source>
</evidence>
<reference evidence="1 3" key="2">
    <citation type="journal article" date="2017" name="BMC Genomics">
        <title>Genomic analysis of methanogenic archaea reveals a shift towards energy conservation.</title>
        <authorList>
            <person name="Gilmore S.P."/>
            <person name="Henske J.K."/>
            <person name="Sexton J.A."/>
            <person name="Solomon K.V."/>
            <person name="Seppala S."/>
            <person name="Yoo J.I."/>
            <person name="Huyett L.M."/>
            <person name="Pressman A."/>
            <person name="Cogan J.Z."/>
            <person name="Kivenson V."/>
            <person name="Peng X."/>
            <person name="Tan Y."/>
            <person name="Valentine D.L."/>
            <person name="O'Malley M.A."/>
        </authorList>
    </citation>
    <scope>NUCLEOTIDE SEQUENCE [LARGE SCALE GENOMIC DNA]</scope>
    <source>
        <strain evidence="1 3">1R-7</strain>
    </source>
</reference>
<dbReference type="AlphaFoldDB" id="A0A2A2HG42"/>
<keyword evidence="2" id="KW-0255">Endonuclease</keyword>
<dbReference type="InterPro" id="IPR019064">
    <property type="entry name" value="Restrct_endonuc_II_NlaIV"/>
</dbReference>
<reference evidence="2 4" key="1">
    <citation type="submission" date="2016-04" db="EMBL/GenBank/DDBJ databases">
        <title>Genome sequence of Methanosphaera cuniculi DSM 4103.</title>
        <authorList>
            <person name="Poehlein A."/>
            <person name="Seedorf H."/>
            <person name="Daniel R."/>
        </authorList>
    </citation>
    <scope>NUCLEOTIDE SEQUENCE [LARGE SCALE GENOMIC DNA]</scope>
    <source>
        <strain evidence="2 4">DSM 4103</strain>
    </source>
</reference>
<gene>
    <name evidence="1" type="ORF">ASJ82_03140</name>
    <name evidence="2" type="ORF">MSCUN_07230</name>
</gene>
<protein>
    <submittedName>
        <fullName evidence="2">NgoBV restriction endonuclease</fullName>
    </submittedName>
</protein>
<evidence type="ECO:0000313" key="4">
    <source>
        <dbReference type="Proteomes" id="UP000246004"/>
    </source>
</evidence>
<proteinExistence type="predicted"/>
<dbReference type="Pfam" id="PF09564">
    <property type="entry name" value="RE_NgoBV"/>
    <property type="match status" value="1"/>
</dbReference>
<keyword evidence="2" id="KW-0378">Hydrolase</keyword>
<dbReference type="EMBL" id="LWMS01000020">
    <property type="protein sequence ID" value="PWL08287.1"/>
    <property type="molecule type" value="Genomic_DNA"/>
</dbReference>
<keyword evidence="3" id="KW-1185">Reference proteome</keyword>
<dbReference type="EMBL" id="LMVN01000001">
    <property type="protein sequence ID" value="PAV08203.1"/>
    <property type="molecule type" value="Genomic_DNA"/>
</dbReference>
<evidence type="ECO:0000313" key="1">
    <source>
        <dbReference type="EMBL" id="PAV08203.1"/>
    </source>
</evidence>
<accession>A0A2A2HG42</accession>
<dbReference type="RefSeq" id="WP_095607853.1">
    <property type="nucleotide sequence ID" value="NZ_LMVN01000001.1"/>
</dbReference>
<comment type="caution">
    <text evidence="1">The sequence shown here is derived from an EMBL/GenBank/DDBJ whole genome shotgun (WGS) entry which is preliminary data.</text>
</comment>
<evidence type="ECO:0000313" key="3">
    <source>
        <dbReference type="Proteomes" id="UP000217528"/>
    </source>
</evidence>